<proteinExistence type="inferred from homology"/>
<evidence type="ECO:0000256" key="1">
    <source>
        <dbReference type="ARBA" id="ARBA00004656"/>
    </source>
</evidence>
<evidence type="ECO:0000256" key="2">
    <source>
        <dbReference type="ARBA" id="ARBA00005433"/>
    </source>
</evidence>
<evidence type="ECO:0000313" key="6">
    <source>
        <dbReference type="Proteomes" id="UP000695022"/>
    </source>
</evidence>
<dbReference type="PANTHER" id="PTHR31397">
    <property type="entry name" value="BLOC-1-RELATED COMPLEX SUBUNIT 7 BORSC7"/>
    <property type="match status" value="1"/>
</dbReference>
<keyword evidence="6" id="KW-1185">Reference proteome</keyword>
<reference evidence="7" key="1">
    <citation type="submission" date="2025-08" db="UniProtKB">
        <authorList>
            <consortium name="RefSeq"/>
        </authorList>
    </citation>
    <scope>IDENTIFICATION</scope>
</reference>
<keyword evidence="5" id="KW-0458">Lysosome</keyword>
<dbReference type="InterPro" id="IPR032143">
    <property type="entry name" value="BORCS7"/>
</dbReference>
<organism evidence="6 7">
    <name type="scientific">Priapulus caudatus</name>
    <name type="common">Priapulid worm</name>
    <dbReference type="NCBI Taxonomy" id="37621"/>
    <lineage>
        <taxon>Eukaryota</taxon>
        <taxon>Metazoa</taxon>
        <taxon>Ecdysozoa</taxon>
        <taxon>Scalidophora</taxon>
        <taxon>Priapulida</taxon>
        <taxon>Priapulimorpha</taxon>
        <taxon>Priapulimorphida</taxon>
        <taxon>Priapulidae</taxon>
        <taxon>Priapulus</taxon>
    </lineage>
</organism>
<dbReference type="Pfam" id="PF16088">
    <property type="entry name" value="BORCS7"/>
    <property type="match status" value="1"/>
</dbReference>
<dbReference type="Proteomes" id="UP000695022">
    <property type="component" value="Unplaced"/>
</dbReference>
<evidence type="ECO:0000256" key="3">
    <source>
        <dbReference type="ARBA" id="ARBA00022295"/>
    </source>
</evidence>
<name>A0ABM1F9J7_PRICU</name>
<comment type="subcellular location">
    <subcellularLocation>
        <location evidence="1">Lysosome membrane</location>
    </subcellularLocation>
</comment>
<dbReference type="GeneID" id="106821001"/>
<comment type="similarity">
    <text evidence="2">Belongs to the BORCS7 family.</text>
</comment>
<sequence>MASRVTHAQQQSQRNLDAKIRLSAKIQRNIDDTALLGKQLFKGARATDILTHTARNFAIQEHAVDNSDVNLTKMHLLSAHLHCQLEAIEKSTYSLEGVRDHAKALSLMHCNSTQSDAS</sequence>
<accession>A0ABM1F9J7</accession>
<evidence type="ECO:0000256" key="4">
    <source>
        <dbReference type="ARBA" id="ARBA00023136"/>
    </source>
</evidence>
<keyword evidence="4" id="KW-0472">Membrane</keyword>
<evidence type="ECO:0000256" key="5">
    <source>
        <dbReference type="ARBA" id="ARBA00023228"/>
    </source>
</evidence>
<gene>
    <name evidence="7" type="primary">LOC106821001</name>
</gene>
<dbReference type="PANTHER" id="PTHR31397:SF1">
    <property type="entry name" value="BLOC-1-RELATED COMPLEX SUBUNIT 7"/>
    <property type="match status" value="1"/>
</dbReference>
<protein>
    <recommendedName>
        <fullName evidence="3">BLOC-1-related complex subunit 7</fullName>
    </recommendedName>
</protein>
<evidence type="ECO:0000313" key="7">
    <source>
        <dbReference type="RefSeq" id="XP_014681118.1"/>
    </source>
</evidence>
<dbReference type="RefSeq" id="XP_014681118.1">
    <property type="nucleotide sequence ID" value="XM_014825632.1"/>
</dbReference>